<protein>
    <recommendedName>
        <fullName evidence="17">Receptor-like serine/threonine-protein kinase</fullName>
        <ecNumber evidence="17">2.7.11.1</ecNumber>
    </recommendedName>
</protein>
<keyword evidence="7 17" id="KW-0547">Nucleotide-binding</keyword>
<evidence type="ECO:0000313" key="22">
    <source>
        <dbReference type="EMBL" id="CAI9115865.1"/>
    </source>
</evidence>
<comment type="catalytic activity">
    <reaction evidence="16 17">
        <text>L-seryl-[protein] + ATP = O-phospho-L-seryl-[protein] + ADP + H(+)</text>
        <dbReference type="Rhea" id="RHEA:17989"/>
        <dbReference type="Rhea" id="RHEA-COMP:9863"/>
        <dbReference type="Rhea" id="RHEA-COMP:11604"/>
        <dbReference type="ChEBI" id="CHEBI:15378"/>
        <dbReference type="ChEBI" id="CHEBI:29999"/>
        <dbReference type="ChEBI" id="CHEBI:30616"/>
        <dbReference type="ChEBI" id="CHEBI:83421"/>
        <dbReference type="ChEBI" id="CHEBI:456216"/>
        <dbReference type="EC" id="2.7.11.1"/>
    </reaction>
</comment>
<dbReference type="Pfam" id="PF01453">
    <property type="entry name" value="B_lectin"/>
    <property type="match status" value="1"/>
</dbReference>
<evidence type="ECO:0000259" key="21">
    <source>
        <dbReference type="PROSITE" id="PS50927"/>
    </source>
</evidence>
<dbReference type="InterPro" id="IPR001480">
    <property type="entry name" value="Bulb-type_lectin_dom"/>
</dbReference>
<feature type="chain" id="PRO_5043381956" description="Receptor-like serine/threonine-protein kinase" evidence="19">
    <location>
        <begin position="31"/>
        <end position="827"/>
    </location>
</feature>
<sequence>MLHSSMASLPVIFVSMFIFSLPILPSSSSAMITSLAKGSSLSIQDFLVSTPNPTFTAGFFSIGENAYCFSIWFTQPNDDGNHTVVWMANRDQPVNGKGSRFSLQKSGNLVLTDAGKFQVWTSNTKTESDSSSSSVDLQLQEDGNLVLRDSKNQNLWQSFDSPTDTLLPGQIFTGNSPLISKRSLTNYSSGFYKLYFDTDNILRQMYQGPEITSIFWPDPWLNSKDAGRSTDNNSKTAVLDFLGHFHSSDEFKFNVVDYGPGIQRRFTIDFDGSLRVYSLVNTSRSWKVSWQAKLLPCNNHGICGLNSLCTYDHETGRKCSCAPGYRRVNQSDWSYGCEPEFQLPCDDFNASGWLELKQTEYYGYDVGFFPNYTFEQCKELCLKYCDCKGFQFKYDVGNGYYDCFPKTLLFNGYTSIGFPDPMYLRLPKSNLSSFSPNLSQRVSDLKCSAQIITLDRQYGKKHHPGWVKTFLWCTLAVGAIEIICLLSYLYTTRIRSRARVQGYLQVGTGFRKFSYAELKKATKNFSEIIGRGGSGDVYKGVLPDNRVAAVKCLDQANYHTEAVFLTEVSTIGRLNHMNLIELWGYCAEGKHRLLVYEHMEHGSLAKNLQSDKLDWKKRYDIALGTAKGLAYLHEECLEWVLHCDVKPENILLDSNYHPKVADFGLSKLLNRGGGDQISSFSRIRGTRGYMAPEWVFNLPITSKVDVYSYGIVVLEMVTGKNPVGSYDKEENGSRNVMMEPKRLVQWVKENMHEEGDNNTNNDDEVDGKMYGVLKVLDPRIKEGDEEVDVEKMENLIRVAIQCAEEDRDGRPTMRQVVDLLMHQNSDQ</sequence>
<keyword evidence="3" id="KW-0245">EGF-like domain</keyword>
<dbReference type="GO" id="GO:0048544">
    <property type="term" value="P:recognition of pollen"/>
    <property type="evidence" value="ECO:0007669"/>
    <property type="project" value="InterPro"/>
</dbReference>
<organism evidence="22 23">
    <name type="scientific">Oldenlandia corymbosa var. corymbosa</name>
    <dbReference type="NCBI Taxonomy" id="529605"/>
    <lineage>
        <taxon>Eukaryota</taxon>
        <taxon>Viridiplantae</taxon>
        <taxon>Streptophyta</taxon>
        <taxon>Embryophyta</taxon>
        <taxon>Tracheophyta</taxon>
        <taxon>Spermatophyta</taxon>
        <taxon>Magnoliopsida</taxon>
        <taxon>eudicotyledons</taxon>
        <taxon>Gunneridae</taxon>
        <taxon>Pentapetalae</taxon>
        <taxon>asterids</taxon>
        <taxon>lamiids</taxon>
        <taxon>Gentianales</taxon>
        <taxon>Rubiaceae</taxon>
        <taxon>Rubioideae</taxon>
        <taxon>Spermacoceae</taxon>
        <taxon>Hedyotis-Oldenlandia complex</taxon>
        <taxon>Oldenlandia</taxon>
    </lineage>
</organism>
<keyword evidence="5" id="KW-0812">Transmembrane</keyword>
<dbReference type="InterPro" id="IPR036426">
    <property type="entry name" value="Bulb-type_lectin_dom_sf"/>
</dbReference>
<dbReference type="EMBL" id="OX459125">
    <property type="protein sequence ID" value="CAI9115865.1"/>
    <property type="molecule type" value="Genomic_DNA"/>
</dbReference>
<dbReference type="Gene3D" id="2.90.10.10">
    <property type="entry name" value="Bulb-type lectin domain"/>
    <property type="match status" value="1"/>
</dbReference>
<dbReference type="InterPro" id="IPR011009">
    <property type="entry name" value="Kinase-like_dom_sf"/>
</dbReference>
<evidence type="ECO:0000256" key="18">
    <source>
        <dbReference type="PROSITE-ProRule" id="PRU10141"/>
    </source>
</evidence>
<evidence type="ECO:0000256" key="17">
    <source>
        <dbReference type="PIRNR" id="PIRNR000641"/>
    </source>
</evidence>
<feature type="binding site" evidence="18">
    <location>
        <position position="551"/>
    </location>
    <ligand>
        <name>ATP</name>
        <dbReference type="ChEBI" id="CHEBI:30616"/>
    </ligand>
</feature>
<comment type="subcellular location">
    <subcellularLocation>
        <location evidence="1">Membrane</location>
        <topology evidence="1">Single-pass type I membrane protein</topology>
    </subcellularLocation>
</comment>
<feature type="signal peptide" evidence="19">
    <location>
        <begin position="1"/>
        <end position="30"/>
    </location>
</feature>
<reference evidence="22" key="1">
    <citation type="submission" date="2023-03" db="EMBL/GenBank/DDBJ databases">
        <authorList>
            <person name="Julca I."/>
        </authorList>
    </citation>
    <scope>NUCLEOTIDE SEQUENCE</scope>
</reference>
<dbReference type="GO" id="GO:0004674">
    <property type="term" value="F:protein serine/threonine kinase activity"/>
    <property type="evidence" value="ECO:0007669"/>
    <property type="project" value="UniProtKB-KW"/>
</dbReference>
<dbReference type="PROSITE" id="PS50011">
    <property type="entry name" value="PROTEIN_KINASE_DOM"/>
    <property type="match status" value="1"/>
</dbReference>
<keyword evidence="13" id="KW-0675">Receptor</keyword>
<dbReference type="PROSITE" id="PS50927">
    <property type="entry name" value="BULB_LECTIN"/>
    <property type="match status" value="1"/>
</dbReference>
<evidence type="ECO:0000256" key="7">
    <source>
        <dbReference type="ARBA" id="ARBA00022741"/>
    </source>
</evidence>
<dbReference type="InterPro" id="IPR000719">
    <property type="entry name" value="Prot_kinase_dom"/>
</dbReference>
<dbReference type="FunFam" id="1.10.510.10:FF:000537">
    <property type="entry name" value="Putative receptor-like protein kinase"/>
    <property type="match status" value="1"/>
</dbReference>
<evidence type="ECO:0000256" key="12">
    <source>
        <dbReference type="ARBA" id="ARBA00023157"/>
    </source>
</evidence>
<evidence type="ECO:0000256" key="5">
    <source>
        <dbReference type="ARBA" id="ARBA00022692"/>
    </source>
</evidence>
<evidence type="ECO:0000259" key="20">
    <source>
        <dbReference type="PROSITE" id="PS50011"/>
    </source>
</evidence>
<dbReference type="AlphaFoldDB" id="A0AAV1E854"/>
<keyword evidence="11" id="KW-0472">Membrane</keyword>
<dbReference type="GO" id="GO:0005524">
    <property type="term" value="F:ATP binding"/>
    <property type="evidence" value="ECO:0007669"/>
    <property type="project" value="UniProtKB-UniRule"/>
</dbReference>
<keyword evidence="2 17" id="KW-0723">Serine/threonine-protein kinase</keyword>
<comment type="similarity">
    <text evidence="17">Belongs to the protein kinase superfamily. Ser/Thr protein kinase family.</text>
</comment>
<dbReference type="PANTHER" id="PTHR47974">
    <property type="entry name" value="OS07G0415500 PROTEIN"/>
    <property type="match status" value="1"/>
</dbReference>
<dbReference type="CDD" id="cd00028">
    <property type="entry name" value="B_lectin"/>
    <property type="match status" value="1"/>
</dbReference>
<dbReference type="EC" id="2.7.11.1" evidence="17"/>
<evidence type="ECO:0000313" key="23">
    <source>
        <dbReference type="Proteomes" id="UP001161247"/>
    </source>
</evidence>
<evidence type="ECO:0000256" key="10">
    <source>
        <dbReference type="ARBA" id="ARBA00022989"/>
    </source>
</evidence>
<dbReference type="SUPFAM" id="SSF51110">
    <property type="entry name" value="alpha-D-mannose-specific plant lectins"/>
    <property type="match status" value="1"/>
</dbReference>
<dbReference type="CDD" id="cd00053">
    <property type="entry name" value="EGF"/>
    <property type="match status" value="1"/>
</dbReference>
<keyword evidence="10" id="KW-1133">Transmembrane helix</keyword>
<evidence type="ECO:0000256" key="4">
    <source>
        <dbReference type="ARBA" id="ARBA00022679"/>
    </source>
</evidence>
<dbReference type="SMART" id="SM00220">
    <property type="entry name" value="S_TKc"/>
    <property type="match status" value="1"/>
</dbReference>
<dbReference type="InterPro" id="IPR000858">
    <property type="entry name" value="S_locus_glycoprot_dom"/>
</dbReference>
<evidence type="ECO:0000256" key="16">
    <source>
        <dbReference type="ARBA" id="ARBA00048679"/>
    </source>
</evidence>
<evidence type="ECO:0000256" key="6">
    <source>
        <dbReference type="ARBA" id="ARBA00022729"/>
    </source>
</evidence>
<keyword evidence="23" id="KW-1185">Reference proteome</keyword>
<evidence type="ECO:0000256" key="1">
    <source>
        <dbReference type="ARBA" id="ARBA00004479"/>
    </source>
</evidence>
<dbReference type="InterPro" id="IPR024171">
    <property type="entry name" value="SRK-like_kinase"/>
</dbReference>
<evidence type="ECO:0000256" key="19">
    <source>
        <dbReference type="SAM" id="SignalP"/>
    </source>
</evidence>
<gene>
    <name evidence="22" type="ORF">OLC1_LOCUS22303</name>
</gene>
<dbReference type="Gene3D" id="3.30.200.20">
    <property type="entry name" value="Phosphorylase Kinase, domain 1"/>
    <property type="match status" value="1"/>
</dbReference>
<dbReference type="FunFam" id="3.30.200.20:FF:000059">
    <property type="entry name" value="S-receptor-like serine/threonine-protein kinase"/>
    <property type="match status" value="1"/>
</dbReference>
<proteinExistence type="inferred from homology"/>
<dbReference type="GO" id="GO:0016020">
    <property type="term" value="C:membrane"/>
    <property type="evidence" value="ECO:0007669"/>
    <property type="project" value="UniProtKB-SubCell"/>
</dbReference>
<feature type="domain" description="Protein kinase" evidence="20">
    <location>
        <begin position="523"/>
        <end position="825"/>
    </location>
</feature>
<evidence type="ECO:0000256" key="3">
    <source>
        <dbReference type="ARBA" id="ARBA00022536"/>
    </source>
</evidence>
<accession>A0AAV1E854</accession>
<keyword evidence="14" id="KW-0325">Glycoprotein</keyword>
<dbReference type="SMART" id="SM00108">
    <property type="entry name" value="B_lectin"/>
    <property type="match status" value="1"/>
</dbReference>
<evidence type="ECO:0000256" key="2">
    <source>
        <dbReference type="ARBA" id="ARBA00022527"/>
    </source>
</evidence>
<evidence type="ECO:0000256" key="13">
    <source>
        <dbReference type="ARBA" id="ARBA00023170"/>
    </source>
</evidence>
<dbReference type="InterPro" id="IPR008271">
    <property type="entry name" value="Ser/Thr_kinase_AS"/>
</dbReference>
<dbReference type="PROSITE" id="PS00107">
    <property type="entry name" value="PROTEIN_KINASE_ATP"/>
    <property type="match status" value="1"/>
</dbReference>
<dbReference type="InterPro" id="IPR017441">
    <property type="entry name" value="Protein_kinase_ATP_BS"/>
</dbReference>
<feature type="domain" description="Bulb-type lectin" evidence="21">
    <location>
        <begin position="32"/>
        <end position="160"/>
    </location>
</feature>
<evidence type="ECO:0000256" key="15">
    <source>
        <dbReference type="ARBA" id="ARBA00047899"/>
    </source>
</evidence>
<keyword evidence="9 17" id="KW-0067">ATP-binding</keyword>
<name>A0AAV1E854_OLDCO</name>
<dbReference type="PIRSF" id="PIRSF000641">
    <property type="entry name" value="SRK"/>
    <property type="match status" value="1"/>
</dbReference>
<comment type="catalytic activity">
    <reaction evidence="15 17">
        <text>L-threonyl-[protein] + ATP = O-phospho-L-threonyl-[protein] + ADP + H(+)</text>
        <dbReference type="Rhea" id="RHEA:46608"/>
        <dbReference type="Rhea" id="RHEA-COMP:11060"/>
        <dbReference type="Rhea" id="RHEA-COMP:11605"/>
        <dbReference type="ChEBI" id="CHEBI:15378"/>
        <dbReference type="ChEBI" id="CHEBI:30013"/>
        <dbReference type="ChEBI" id="CHEBI:30616"/>
        <dbReference type="ChEBI" id="CHEBI:61977"/>
        <dbReference type="ChEBI" id="CHEBI:456216"/>
        <dbReference type="EC" id="2.7.11.1"/>
    </reaction>
</comment>
<dbReference type="PROSITE" id="PS00108">
    <property type="entry name" value="PROTEIN_KINASE_ST"/>
    <property type="match status" value="1"/>
</dbReference>
<dbReference type="Pfam" id="PF00954">
    <property type="entry name" value="S_locus_glycop"/>
    <property type="match status" value="1"/>
</dbReference>
<evidence type="ECO:0000256" key="9">
    <source>
        <dbReference type="ARBA" id="ARBA00022840"/>
    </source>
</evidence>
<dbReference type="Proteomes" id="UP001161247">
    <property type="component" value="Chromosome 8"/>
</dbReference>
<dbReference type="Gene3D" id="1.10.510.10">
    <property type="entry name" value="Transferase(Phosphotransferase) domain 1"/>
    <property type="match status" value="1"/>
</dbReference>
<dbReference type="SUPFAM" id="SSF56112">
    <property type="entry name" value="Protein kinase-like (PK-like)"/>
    <property type="match status" value="1"/>
</dbReference>
<evidence type="ECO:0000256" key="14">
    <source>
        <dbReference type="ARBA" id="ARBA00023180"/>
    </source>
</evidence>
<dbReference type="PANTHER" id="PTHR47974:SF3">
    <property type="entry name" value="RECEPTOR-LIKE SERINE_THREONINE-PROTEIN KINASE"/>
    <property type="match status" value="1"/>
</dbReference>
<keyword evidence="8 17" id="KW-0418">Kinase</keyword>
<dbReference type="CDD" id="cd14066">
    <property type="entry name" value="STKc_IRAK"/>
    <property type="match status" value="1"/>
</dbReference>
<dbReference type="Pfam" id="PF00069">
    <property type="entry name" value="Pkinase"/>
    <property type="match status" value="1"/>
</dbReference>
<dbReference type="CDD" id="cd01098">
    <property type="entry name" value="PAN_AP_plant"/>
    <property type="match status" value="1"/>
</dbReference>
<evidence type="ECO:0000256" key="8">
    <source>
        <dbReference type="ARBA" id="ARBA00022777"/>
    </source>
</evidence>
<keyword evidence="6 19" id="KW-0732">Signal</keyword>
<evidence type="ECO:0000256" key="11">
    <source>
        <dbReference type="ARBA" id="ARBA00023136"/>
    </source>
</evidence>
<keyword evidence="12" id="KW-1015">Disulfide bond</keyword>
<keyword evidence="4 17" id="KW-0808">Transferase</keyword>